<organism evidence="2 3">
    <name type="scientific">Gracilariopsis chorda</name>
    <dbReference type="NCBI Taxonomy" id="448386"/>
    <lineage>
        <taxon>Eukaryota</taxon>
        <taxon>Rhodophyta</taxon>
        <taxon>Florideophyceae</taxon>
        <taxon>Rhodymeniophycidae</taxon>
        <taxon>Gracilariales</taxon>
        <taxon>Gracilariaceae</taxon>
        <taxon>Gracilariopsis</taxon>
    </lineage>
</organism>
<dbReference type="PANTHER" id="PTHR32251:SF23">
    <property type="entry name" value="3-OXO-5-ALPHA-STEROID 4-DEHYDROGENASE (DUF1295)"/>
    <property type="match status" value="1"/>
</dbReference>
<feature type="transmembrane region" description="Helical" evidence="1">
    <location>
        <begin position="151"/>
        <end position="171"/>
    </location>
</feature>
<feature type="transmembrane region" description="Helical" evidence="1">
    <location>
        <begin position="74"/>
        <end position="92"/>
    </location>
</feature>
<dbReference type="InterPro" id="IPR010721">
    <property type="entry name" value="UstE-like"/>
</dbReference>
<dbReference type="PANTHER" id="PTHR32251">
    <property type="entry name" value="3-OXO-5-ALPHA-STEROID 4-DEHYDROGENASE"/>
    <property type="match status" value="1"/>
</dbReference>
<evidence type="ECO:0000313" key="2">
    <source>
        <dbReference type="EMBL" id="PXF42388.1"/>
    </source>
</evidence>
<keyword evidence="1" id="KW-1133">Transmembrane helix</keyword>
<keyword evidence="1" id="KW-0812">Transmembrane</keyword>
<sequence>MSSQFHLSLVMLTITTASDRVIPDLIRKFSFAHLYDTVVALNPVVTAFWLTGFLISLQICLSILTRSYAWNDRFWTFIPFAYAVLYTLHPLINQDRRTNSSLDLRLAVMCSLVLMWSLRLTYGSACRGYYKPGTLDYRYPWLRANIVKNDALFPIAYAILVCGMMTVLLALASSPLYFAWVGRGLSPKFTFVDGVASIGMLFGIVLEAVADFQQQRFQRLKANWLKNSERQSDAANDLSSEEVADLKNGFLQSGLFAWSRHPNYFAEMMVWCSFYLFSVSPSSLWVNWTMSGAVMYIILFQITTLLTEAISRQKYPAYDDYRKRVSRLIPSPLSRRAAPFVKGSKED</sequence>
<dbReference type="Pfam" id="PF06966">
    <property type="entry name" value="DUF1295"/>
    <property type="match status" value="1"/>
</dbReference>
<keyword evidence="3" id="KW-1185">Reference proteome</keyword>
<accession>A0A2V3IK13</accession>
<dbReference type="OrthoDB" id="201504at2759"/>
<protein>
    <submittedName>
        <fullName evidence="2">Uncharacterized protein</fullName>
    </submittedName>
</protein>
<dbReference type="EMBL" id="NBIV01000166">
    <property type="protein sequence ID" value="PXF42388.1"/>
    <property type="molecule type" value="Genomic_DNA"/>
</dbReference>
<dbReference type="Proteomes" id="UP000247409">
    <property type="component" value="Unassembled WGS sequence"/>
</dbReference>
<reference evidence="2 3" key="1">
    <citation type="journal article" date="2018" name="Mol. Biol. Evol.">
        <title>Analysis of the draft genome of the red seaweed Gracilariopsis chorda provides insights into genome size evolution in Rhodophyta.</title>
        <authorList>
            <person name="Lee J."/>
            <person name="Yang E.C."/>
            <person name="Graf L."/>
            <person name="Yang J.H."/>
            <person name="Qiu H."/>
            <person name="Zel Zion U."/>
            <person name="Chan C.X."/>
            <person name="Stephens T.G."/>
            <person name="Weber A.P.M."/>
            <person name="Boo G.H."/>
            <person name="Boo S.M."/>
            <person name="Kim K.M."/>
            <person name="Shin Y."/>
            <person name="Jung M."/>
            <person name="Lee S.J."/>
            <person name="Yim H.S."/>
            <person name="Lee J.H."/>
            <person name="Bhattacharya D."/>
            <person name="Yoon H.S."/>
        </authorList>
    </citation>
    <scope>NUCLEOTIDE SEQUENCE [LARGE SCALE GENOMIC DNA]</scope>
    <source>
        <strain evidence="2 3">SKKU-2015</strain>
        <tissue evidence="2">Whole body</tissue>
    </source>
</reference>
<feature type="transmembrane region" description="Helical" evidence="1">
    <location>
        <begin position="191"/>
        <end position="210"/>
    </location>
</feature>
<proteinExistence type="predicted"/>
<dbReference type="PROSITE" id="PS50244">
    <property type="entry name" value="S5A_REDUCTASE"/>
    <property type="match status" value="1"/>
</dbReference>
<evidence type="ECO:0000313" key="3">
    <source>
        <dbReference type="Proteomes" id="UP000247409"/>
    </source>
</evidence>
<comment type="caution">
    <text evidence="2">The sequence shown here is derived from an EMBL/GenBank/DDBJ whole genome shotgun (WGS) entry which is preliminary data.</text>
</comment>
<evidence type="ECO:0000256" key="1">
    <source>
        <dbReference type="SAM" id="Phobius"/>
    </source>
</evidence>
<keyword evidence="1" id="KW-0472">Membrane</keyword>
<dbReference type="AlphaFoldDB" id="A0A2V3IK13"/>
<dbReference type="GO" id="GO:0016020">
    <property type="term" value="C:membrane"/>
    <property type="evidence" value="ECO:0007669"/>
    <property type="project" value="TreeGrafter"/>
</dbReference>
<feature type="transmembrane region" description="Helical" evidence="1">
    <location>
        <begin position="285"/>
        <end position="306"/>
    </location>
</feature>
<gene>
    <name evidence="2" type="ORF">BWQ96_07908</name>
</gene>
<feature type="transmembrane region" description="Helical" evidence="1">
    <location>
        <begin position="44"/>
        <end position="65"/>
    </location>
</feature>
<dbReference type="Gene3D" id="1.20.120.1630">
    <property type="match status" value="1"/>
</dbReference>
<name>A0A2V3IK13_9FLOR</name>
<feature type="transmembrane region" description="Helical" evidence="1">
    <location>
        <begin position="104"/>
        <end position="130"/>
    </location>
</feature>